<dbReference type="GO" id="GO:0009451">
    <property type="term" value="P:RNA modification"/>
    <property type="evidence" value="ECO:0007669"/>
    <property type="project" value="InterPro"/>
</dbReference>
<feature type="repeat" description="PPR" evidence="2">
    <location>
        <begin position="382"/>
        <end position="416"/>
    </location>
</feature>
<sequence length="672" mass="75448">MNLIGVRPDSHTFVAVLKACTNDQELTYGMHVHAHVIEWGFETVDYVGSGLIDLYVCCHRLHDARLVLDRQLKPNVVLWSALIHGYYQNGHFVDAISLFEKMLSTGAELSQVTHVSVIKAWASFGAVRQGMWMHSLVTEAGDELQTFVGSSLVDMYGRYGMLHDARKIFEKLQKQDVVEWNAMIAAETTQHASVQEVFQLHDQMQQQGIESNQSTLTCIVKACAYTRSLKLGKQVHAHVVGRGLMVDLFLTNVLVNLYAKCGDIQSACKIFKTSKERTSATWSAMIAGCAEHGHVQTAFQLFGQMNEEVEAGFELDGAVASNLISRYGQCTCLTESLRVFEHLLEHDVVNWNSLINAYAQHGHTEKAFSLFYRMQVEKIRPDYVTYNTMISLCAREGLASEALQLFQRMQSYDIQPDAKVFSRILEVCSKLETPQAGKLIYGQMVESGLEVDVNVGEALVCMYLLSGGVEDAEKTFDRINLRDTGIWNTMISGYVRSGHLAAGQSCVNEKEGAIPDGHLKKVFQLYRAMTREEISPNPTTFVCMLKLCSKMVAFGHCKQIYAHIVEAGFDQDLLIACSHAGKQDEALFHFQTMRDWHGIEPIFTHYICMADLLGRMGYVKEGQGLLQTMPFQPNTVGYTSILRHCTMHSSLYTAKEGWFALFKEDCDSEGYV</sequence>
<evidence type="ECO:0000313" key="3">
    <source>
        <dbReference type="EMBL" id="KAI5058961.1"/>
    </source>
</evidence>
<dbReference type="PROSITE" id="PS51375">
    <property type="entry name" value="PPR"/>
    <property type="match status" value="5"/>
</dbReference>
<dbReference type="InterPro" id="IPR002885">
    <property type="entry name" value="PPR_rpt"/>
</dbReference>
<feature type="repeat" description="PPR" evidence="2">
    <location>
        <begin position="176"/>
        <end position="211"/>
    </location>
</feature>
<evidence type="ECO:0000313" key="4">
    <source>
        <dbReference type="Proteomes" id="UP000886520"/>
    </source>
</evidence>
<feature type="repeat" description="PPR" evidence="2">
    <location>
        <begin position="347"/>
        <end position="381"/>
    </location>
</feature>
<evidence type="ECO:0000256" key="2">
    <source>
        <dbReference type="PROSITE-ProRule" id="PRU00708"/>
    </source>
</evidence>
<dbReference type="InterPro" id="IPR011990">
    <property type="entry name" value="TPR-like_helical_dom_sf"/>
</dbReference>
<feature type="repeat" description="PPR" evidence="2">
    <location>
        <begin position="278"/>
        <end position="308"/>
    </location>
</feature>
<keyword evidence="1" id="KW-0677">Repeat</keyword>
<dbReference type="NCBIfam" id="TIGR00756">
    <property type="entry name" value="PPR"/>
    <property type="match status" value="4"/>
</dbReference>
<dbReference type="EMBL" id="JABFUD020000025">
    <property type="protein sequence ID" value="KAI5058961.1"/>
    <property type="molecule type" value="Genomic_DNA"/>
</dbReference>
<dbReference type="AlphaFoldDB" id="A0A9D4Z3Y8"/>
<keyword evidence="4" id="KW-1185">Reference proteome</keyword>
<feature type="repeat" description="PPR" evidence="2">
    <location>
        <begin position="75"/>
        <end position="109"/>
    </location>
</feature>
<reference evidence="3" key="1">
    <citation type="submission" date="2021-01" db="EMBL/GenBank/DDBJ databases">
        <title>Adiantum capillus-veneris genome.</title>
        <authorList>
            <person name="Fang Y."/>
            <person name="Liao Q."/>
        </authorList>
    </citation>
    <scope>NUCLEOTIDE SEQUENCE</scope>
    <source>
        <strain evidence="3">H3</strain>
        <tissue evidence="3">Leaf</tissue>
    </source>
</reference>
<comment type="caution">
    <text evidence="3">The sequence shown here is derived from an EMBL/GenBank/DDBJ whole genome shotgun (WGS) entry which is preliminary data.</text>
</comment>
<dbReference type="Gene3D" id="1.25.40.10">
    <property type="entry name" value="Tetratricopeptide repeat domain"/>
    <property type="match status" value="6"/>
</dbReference>
<dbReference type="InterPro" id="IPR046960">
    <property type="entry name" value="PPR_At4g14850-like_plant"/>
</dbReference>
<dbReference type="PANTHER" id="PTHR47926">
    <property type="entry name" value="PENTATRICOPEPTIDE REPEAT-CONTAINING PROTEIN"/>
    <property type="match status" value="1"/>
</dbReference>
<organism evidence="3 4">
    <name type="scientific">Adiantum capillus-veneris</name>
    <name type="common">Maidenhair fern</name>
    <dbReference type="NCBI Taxonomy" id="13818"/>
    <lineage>
        <taxon>Eukaryota</taxon>
        <taxon>Viridiplantae</taxon>
        <taxon>Streptophyta</taxon>
        <taxon>Embryophyta</taxon>
        <taxon>Tracheophyta</taxon>
        <taxon>Polypodiopsida</taxon>
        <taxon>Polypodiidae</taxon>
        <taxon>Polypodiales</taxon>
        <taxon>Pteridineae</taxon>
        <taxon>Pteridaceae</taxon>
        <taxon>Vittarioideae</taxon>
        <taxon>Adiantum</taxon>
    </lineage>
</organism>
<dbReference type="PANTHER" id="PTHR47926:SF360">
    <property type="entry name" value="PENTATRICOPEPTIDE REPEAT-CONTAINING PROTEIN"/>
    <property type="match status" value="1"/>
</dbReference>
<evidence type="ECO:0000256" key="1">
    <source>
        <dbReference type="ARBA" id="ARBA00022737"/>
    </source>
</evidence>
<dbReference type="Proteomes" id="UP000886520">
    <property type="component" value="Chromosome 25"/>
</dbReference>
<name>A0A9D4Z3Y8_ADICA</name>
<dbReference type="OrthoDB" id="1909488at2759"/>
<dbReference type="Pfam" id="PF01535">
    <property type="entry name" value="PPR"/>
    <property type="match status" value="4"/>
</dbReference>
<dbReference type="Pfam" id="PF13041">
    <property type="entry name" value="PPR_2"/>
    <property type="match status" value="2"/>
</dbReference>
<evidence type="ECO:0008006" key="5">
    <source>
        <dbReference type="Google" id="ProtNLM"/>
    </source>
</evidence>
<accession>A0A9D4Z3Y8</accession>
<proteinExistence type="predicted"/>
<gene>
    <name evidence="3" type="ORF">GOP47_0025280</name>
</gene>
<protein>
    <recommendedName>
        <fullName evidence="5">Pentatricopeptide repeat-containing protein</fullName>
    </recommendedName>
</protein>
<dbReference type="GO" id="GO:0003723">
    <property type="term" value="F:RNA binding"/>
    <property type="evidence" value="ECO:0007669"/>
    <property type="project" value="InterPro"/>
</dbReference>